<keyword evidence="1" id="KW-1133">Transmembrane helix</keyword>
<dbReference type="InterPro" id="IPR010623">
    <property type="entry name" value="IcmF_C"/>
</dbReference>
<feature type="domain" description="Type VI secretion system IcmF C-terminal" evidence="2">
    <location>
        <begin position="1041"/>
        <end position="1145"/>
    </location>
</feature>
<feature type="transmembrane region" description="Helical" evidence="1">
    <location>
        <begin position="12"/>
        <end position="34"/>
    </location>
</feature>
<evidence type="ECO:0000259" key="2">
    <source>
        <dbReference type="Pfam" id="PF06744"/>
    </source>
</evidence>
<keyword evidence="1" id="KW-0472">Membrane</keyword>
<evidence type="ECO:0000313" key="7">
    <source>
        <dbReference type="Proteomes" id="UP000196027"/>
    </source>
</evidence>
<evidence type="ECO:0000259" key="4">
    <source>
        <dbReference type="Pfam" id="PF14331"/>
    </source>
</evidence>
<dbReference type="Proteomes" id="UP000196027">
    <property type="component" value="Chromosome"/>
</dbReference>
<dbReference type="InterPro" id="IPR017731">
    <property type="entry name" value="TssM1-like"/>
</dbReference>
<dbReference type="OrthoDB" id="9758229at2"/>
<dbReference type="AlphaFoldDB" id="A0A1Y0IH47"/>
<dbReference type="SUPFAM" id="SSF52540">
    <property type="entry name" value="P-loop containing nucleoside triphosphate hydrolases"/>
    <property type="match status" value="1"/>
</dbReference>
<keyword evidence="7" id="KW-1185">Reference proteome</keyword>
<evidence type="ECO:0000256" key="1">
    <source>
        <dbReference type="SAM" id="Phobius"/>
    </source>
</evidence>
<dbReference type="Pfam" id="PF06744">
    <property type="entry name" value="IcmF_C"/>
    <property type="match status" value="1"/>
</dbReference>
<dbReference type="KEGG" id="ome:OLMES_4867"/>
<accession>A0A1Y0IH47</accession>
<dbReference type="InterPro" id="IPR025743">
    <property type="entry name" value="TssM1_N"/>
</dbReference>
<evidence type="ECO:0000259" key="3">
    <source>
        <dbReference type="Pfam" id="PF06761"/>
    </source>
</evidence>
<feature type="transmembrane region" description="Helical" evidence="1">
    <location>
        <begin position="447"/>
        <end position="468"/>
    </location>
</feature>
<dbReference type="PANTHER" id="PTHR36153">
    <property type="entry name" value="INNER MEMBRANE PROTEIN-RELATED"/>
    <property type="match status" value="1"/>
</dbReference>
<proteinExistence type="predicted"/>
<feature type="domain" description="Type VI secretion system component TssM1 helical" evidence="5">
    <location>
        <begin position="935"/>
        <end position="1031"/>
    </location>
</feature>
<organism evidence="6 7">
    <name type="scientific">Oleiphilus messinensis</name>
    <dbReference type="NCBI Taxonomy" id="141451"/>
    <lineage>
        <taxon>Bacteria</taxon>
        <taxon>Pseudomonadati</taxon>
        <taxon>Pseudomonadota</taxon>
        <taxon>Gammaproteobacteria</taxon>
        <taxon>Oceanospirillales</taxon>
        <taxon>Oleiphilaceae</taxon>
        <taxon>Oleiphilus</taxon>
    </lineage>
</organism>
<dbReference type="Pfam" id="PF14331">
    <property type="entry name" value="IcmF-related_N"/>
    <property type="match status" value="1"/>
</dbReference>
<dbReference type="RefSeq" id="WP_087463589.1">
    <property type="nucleotide sequence ID" value="NZ_CP021425.1"/>
</dbReference>
<dbReference type="NCBIfam" id="TIGR03348">
    <property type="entry name" value="VI_IcmF"/>
    <property type="match status" value="1"/>
</dbReference>
<keyword evidence="1" id="KW-0812">Transmembrane</keyword>
<dbReference type="InterPro" id="IPR027417">
    <property type="entry name" value="P-loop_NTPase"/>
</dbReference>
<gene>
    <name evidence="6" type="primary">icmF</name>
    <name evidence="6" type="ORF">OLMES_4867</name>
</gene>
<name>A0A1Y0IH47_9GAMM</name>
<feature type="domain" description="Type VI secretion system component TssM1 N-terminal" evidence="4">
    <location>
        <begin position="197"/>
        <end position="453"/>
    </location>
</feature>
<evidence type="ECO:0000259" key="5">
    <source>
        <dbReference type="Pfam" id="PF21070"/>
    </source>
</evidence>
<dbReference type="Gene3D" id="3.40.50.300">
    <property type="entry name" value="P-loop containing nucleotide triphosphate hydrolases"/>
    <property type="match status" value="1"/>
</dbReference>
<dbReference type="InterPro" id="IPR053156">
    <property type="entry name" value="T6SS_TssM-like"/>
</dbReference>
<feature type="domain" description="IcmF-related" evidence="3">
    <location>
        <begin position="508"/>
        <end position="802"/>
    </location>
</feature>
<dbReference type="PANTHER" id="PTHR36153:SF1">
    <property type="entry name" value="TYPE VI SECRETION SYSTEM COMPONENT TSSM1"/>
    <property type="match status" value="1"/>
</dbReference>
<dbReference type="Pfam" id="PF06761">
    <property type="entry name" value="IcmF-related"/>
    <property type="match status" value="1"/>
</dbReference>
<protein>
    <submittedName>
        <fullName evidence="6">Type VI secretion system protein</fullName>
    </submittedName>
</protein>
<sequence>MRFLAFFKNPLFLSILGITALCLAVWFGGAYIAFGNPPTPLSAMARLVIIMVLLVLWGLNNLRIQMKQKNQSDNLIEDINKESAQVAPDNSASAEESAALQARFNEALSTIKTLRFGEKGKKRTVYELPWYLVIGPPGAGKTTLLANSGLQFPLKEKFGLKGIGGVGGTRNCDWWFTNEAVMIDTAGRYTTQDSDAEVDRSAWQNFLKLLKKHRPRRAINGVVVAISISELLMLSRTERTQHADTIRSRIQELVSYFEIEFPVYFMITKCDLIAGFTEYFEDLGQSDREQVWGITFPYEEQAANRNYADYFSSEFLALAKRLNDRLIWRMHHERDTKRLAKIENFPVQFEQLKDVLDAFVQEIFAENRYQKPPALRGVYFTSGTQEGSPIDRVLSSLSSHYGINVQSLAAPPGQGKSFFINRLLREIMFPEAGIVGLNRGFERKLKVIRAISISLMAVFTLATIGVWASSLIQNKRLMSEVTEKISEHETAVQASFGSNYDMEKVDAVLKPLDEATQIYTELSAPWLSSLGMYDGSVPESATKAYYSGLQQYYIPALAYRLQTILTTTKDDEELYNALRVYLMLGDKSRLEPEALTRWFSDDWLQEYQGKAALQGELKGFLADALTHGYQPINYNTVVLEQARNKAREVPIERRIYNQIRNHPEYSRLIDLELEVGRSLKAAFNDTSNGSRLKVPFLFTKAGYDKLDLSKDSDLVRKFASEQWVVGTETTEDFTDKDIENIAEKVKKLYLAEYTETWKSALTTLRVKSFANMNDARNILKTLTSTTDSPLVRFLNIASNQTSLTPRLAQLASKSNAANSNSAAIGGAVAALQENALPPTQVDKEFSKLHDLIDTNALENVVRKLESLSELLEGFALSPSQQAAAFDFAKGRFQGAGDDPIRGLLVESNQSPNPLKGWLGAIADESWKVVLGNSKAHLNQAWNSRVYQPFKASLGSRYPFSGASGDVALADFTEFFKPGGIEESFIKEFLTPFISTSKNWSPKSLNGRSIGISGAALTQIKRADTIRKVFFRKDASAASVDFTLTPTRMDSSVRRFELRFGETRVRYSHGPKLPVSLSWPGEGDNSIRLLFEDINETLRDANYTGDWALFKVLDSATVKKANQANTFFATFDVEGRKVDYQIKANSFLNPFQSSWMRLYSCPTSL</sequence>
<dbReference type="Pfam" id="PF21070">
    <property type="entry name" value="IcmF_helical"/>
    <property type="match status" value="1"/>
</dbReference>
<evidence type="ECO:0000313" key="6">
    <source>
        <dbReference type="EMBL" id="ARU58855.1"/>
    </source>
</evidence>
<reference evidence="6 7" key="1">
    <citation type="submission" date="2017-05" db="EMBL/GenBank/DDBJ databases">
        <title>Genomic insights into alkan degradation activity of Oleiphilus messinensis.</title>
        <authorList>
            <person name="Kozyavkin S.A."/>
            <person name="Slesarev A.I."/>
            <person name="Golyshin P.N."/>
            <person name="Korzhenkov A."/>
            <person name="Golyshina O.N."/>
            <person name="Toshchakov S.V."/>
        </authorList>
    </citation>
    <scope>NUCLEOTIDE SEQUENCE [LARGE SCALE GENOMIC DNA]</scope>
    <source>
        <strain evidence="6 7">ME102</strain>
    </source>
</reference>
<feature type="transmembrane region" description="Helical" evidence="1">
    <location>
        <begin position="40"/>
        <end position="59"/>
    </location>
</feature>
<dbReference type="InterPro" id="IPR009612">
    <property type="entry name" value="IcmF-rel"/>
</dbReference>
<dbReference type="EMBL" id="CP021425">
    <property type="protein sequence ID" value="ARU58855.1"/>
    <property type="molecule type" value="Genomic_DNA"/>
</dbReference>
<dbReference type="InterPro" id="IPR048677">
    <property type="entry name" value="TssM1_hel"/>
</dbReference>